<dbReference type="AlphaFoldDB" id="A0A834T261"/>
<gene>
    <name evidence="2" type="ORF">G2W53_033423</name>
</gene>
<reference evidence="2" key="1">
    <citation type="submission" date="2020-09" db="EMBL/GenBank/DDBJ databases">
        <title>Genome-Enabled Discovery of Anthraquinone Biosynthesis in Senna tora.</title>
        <authorList>
            <person name="Kang S.-H."/>
            <person name="Pandey R.P."/>
            <person name="Lee C.-M."/>
            <person name="Sim J.-S."/>
            <person name="Jeong J.-T."/>
            <person name="Choi B.-S."/>
            <person name="Jung M."/>
            <person name="Ginzburg D."/>
            <person name="Zhao K."/>
            <person name="Won S.Y."/>
            <person name="Oh T.-J."/>
            <person name="Yu Y."/>
            <person name="Kim N.-H."/>
            <person name="Lee O.R."/>
            <person name="Lee T.-H."/>
            <person name="Bashyal P."/>
            <person name="Kim T.-S."/>
            <person name="Lee W.-H."/>
            <person name="Kawkins C."/>
            <person name="Kim C.-K."/>
            <person name="Kim J.S."/>
            <person name="Ahn B.O."/>
            <person name="Rhee S.Y."/>
            <person name="Sohng J.K."/>
        </authorList>
    </citation>
    <scope>NUCLEOTIDE SEQUENCE</scope>
    <source>
        <tissue evidence="2">Leaf</tissue>
    </source>
</reference>
<accession>A0A834T261</accession>
<feature type="chain" id="PRO_5032911814" evidence="1">
    <location>
        <begin position="20"/>
        <end position="80"/>
    </location>
</feature>
<dbReference type="Proteomes" id="UP000634136">
    <property type="component" value="Unassembled WGS sequence"/>
</dbReference>
<protein>
    <submittedName>
        <fullName evidence="2">Uncharacterized protein</fullName>
    </submittedName>
</protein>
<dbReference type="EMBL" id="JAAIUW010000010">
    <property type="protein sequence ID" value="KAF7812447.1"/>
    <property type="molecule type" value="Genomic_DNA"/>
</dbReference>
<evidence type="ECO:0000256" key="1">
    <source>
        <dbReference type="SAM" id="SignalP"/>
    </source>
</evidence>
<keyword evidence="3" id="KW-1185">Reference proteome</keyword>
<evidence type="ECO:0000313" key="2">
    <source>
        <dbReference type="EMBL" id="KAF7812447.1"/>
    </source>
</evidence>
<keyword evidence="1" id="KW-0732">Signal</keyword>
<comment type="caution">
    <text evidence="2">The sequence shown here is derived from an EMBL/GenBank/DDBJ whole genome shotgun (WGS) entry which is preliminary data.</text>
</comment>
<name>A0A834T261_9FABA</name>
<organism evidence="2 3">
    <name type="scientific">Senna tora</name>
    <dbReference type="NCBI Taxonomy" id="362788"/>
    <lineage>
        <taxon>Eukaryota</taxon>
        <taxon>Viridiplantae</taxon>
        <taxon>Streptophyta</taxon>
        <taxon>Embryophyta</taxon>
        <taxon>Tracheophyta</taxon>
        <taxon>Spermatophyta</taxon>
        <taxon>Magnoliopsida</taxon>
        <taxon>eudicotyledons</taxon>
        <taxon>Gunneridae</taxon>
        <taxon>Pentapetalae</taxon>
        <taxon>rosids</taxon>
        <taxon>fabids</taxon>
        <taxon>Fabales</taxon>
        <taxon>Fabaceae</taxon>
        <taxon>Caesalpinioideae</taxon>
        <taxon>Cassia clade</taxon>
        <taxon>Senna</taxon>
    </lineage>
</organism>
<sequence>MMIPFTHIMNLLLITSSWRNPMMLIQMRLPIPLTKRVVRKELYELHCAIVDTRALVKMVEHHVKPKPKPYVLIQDPPVEA</sequence>
<evidence type="ECO:0000313" key="3">
    <source>
        <dbReference type="Proteomes" id="UP000634136"/>
    </source>
</evidence>
<proteinExistence type="predicted"/>
<feature type="signal peptide" evidence="1">
    <location>
        <begin position="1"/>
        <end position="19"/>
    </location>
</feature>